<dbReference type="KEGG" id="ima:PO878_15300"/>
<dbReference type="EMBL" id="CP116942">
    <property type="protein sequence ID" value="WCO65868.1"/>
    <property type="molecule type" value="Genomic_DNA"/>
</dbReference>
<dbReference type="SUPFAM" id="SSF53756">
    <property type="entry name" value="UDP-Glycosyltransferase/glycogen phosphorylase"/>
    <property type="match status" value="1"/>
</dbReference>
<dbReference type="Proteomes" id="UP001216390">
    <property type="component" value="Chromosome"/>
</dbReference>
<dbReference type="Gene3D" id="3.40.50.2000">
    <property type="entry name" value="Glycogen Phosphorylase B"/>
    <property type="match status" value="1"/>
</dbReference>
<evidence type="ECO:0000313" key="2">
    <source>
        <dbReference type="Proteomes" id="UP001216390"/>
    </source>
</evidence>
<protein>
    <recommendedName>
        <fullName evidence="3">Glycosyltransferase</fullName>
    </recommendedName>
</protein>
<organism evidence="1 2">
    <name type="scientific">Iamia majanohamensis</name>
    <dbReference type="NCBI Taxonomy" id="467976"/>
    <lineage>
        <taxon>Bacteria</taxon>
        <taxon>Bacillati</taxon>
        <taxon>Actinomycetota</taxon>
        <taxon>Acidimicrobiia</taxon>
        <taxon>Acidimicrobiales</taxon>
        <taxon>Iamiaceae</taxon>
        <taxon>Iamia</taxon>
    </lineage>
</organism>
<dbReference type="AlphaFoldDB" id="A0AAE9Y7J1"/>
<sequence length="358" mass="37939">MGRPTHVLVVAAEPDRRDSTRSLQEACAALARRPDVDVDVWFLRDGEVPPWWPGAQVVDHLRSEGPAVARALDRTGPSRLAGAARGRVLRRWWRSAAPDVVVLDDGLGGRVLPTDAGVVRVVRRNPAPPAGAALEPTAATRADLVLAPAPEAAGGPPWVRTGDLVDLDAAVAARRRARPQVRAEHDVPDGTDLLVGWGVDEWLDAPDVFVRTLWFLQDRHGSGAHGLWLDDGDDASVADLVRAEAARCGLADRVHVSRGADASWRLAGDAALLPYRAPADRREVLEAVAAGLAVVTSAPDPVDDPAVSAVAPLDLEAAAAATALALAGDTERRVEAARERIDASTWADRFLAAVEAAR</sequence>
<name>A0AAE9Y7J1_9ACTN</name>
<keyword evidence="2" id="KW-1185">Reference proteome</keyword>
<evidence type="ECO:0008006" key="3">
    <source>
        <dbReference type="Google" id="ProtNLM"/>
    </source>
</evidence>
<proteinExistence type="predicted"/>
<accession>A0AAE9Y7J1</accession>
<evidence type="ECO:0000313" key="1">
    <source>
        <dbReference type="EMBL" id="WCO65868.1"/>
    </source>
</evidence>
<gene>
    <name evidence="1" type="ORF">PO878_15300</name>
</gene>
<reference evidence="1" key="1">
    <citation type="submission" date="2023-01" db="EMBL/GenBank/DDBJ databases">
        <title>The diversity of Class Acidimicrobiia in South China Sea sediment environments and the proposal of Iamia marina sp. nov., a novel species of the genus Iamia.</title>
        <authorList>
            <person name="He Y."/>
            <person name="Tian X."/>
        </authorList>
    </citation>
    <scope>NUCLEOTIDE SEQUENCE</scope>
    <source>
        <strain evidence="1">DSM 19957</strain>
    </source>
</reference>
<dbReference type="RefSeq" id="WP_272735394.1">
    <property type="nucleotide sequence ID" value="NZ_CP116942.1"/>
</dbReference>